<proteinExistence type="predicted"/>
<dbReference type="OrthoDB" id="10279740at2759"/>
<dbReference type="Proteomes" id="UP000886998">
    <property type="component" value="Unassembled WGS sequence"/>
</dbReference>
<accession>A0A8X6XQ47</accession>
<dbReference type="AlphaFoldDB" id="A0A8X6XQ47"/>
<dbReference type="EMBL" id="BMAV01011028">
    <property type="protein sequence ID" value="GFY56549.1"/>
    <property type="molecule type" value="Genomic_DNA"/>
</dbReference>
<keyword evidence="2" id="KW-1185">Reference proteome</keyword>
<evidence type="ECO:0000313" key="2">
    <source>
        <dbReference type="Proteomes" id="UP000886998"/>
    </source>
</evidence>
<evidence type="ECO:0000313" key="1">
    <source>
        <dbReference type="EMBL" id="GFY56549.1"/>
    </source>
</evidence>
<name>A0A8X6XQ47_9ARAC</name>
<sequence length="144" mass="16797">MHHAVGLKHIKFVAESSYIDNVFRHRLSDNRRHGERDILSEKKATDGRCEGRPGHVTFEGNRWRGYSDCSVLIPRWLQKGTKEFVEEAECNSLRLKAHFSITNLQVHRNSLELYSLENFGNFGWLMDICNDSRGQLYVFQNTVK</sequence>
<protein>
    <submittedName>
        <fullName evidence="1">Uncharacterized protein</fullName>
    </submittedName>
</protein>
<reference evidence="1" key="1">
    <citation type="submission" date="2020-08" db="EMBL/GenBank/DDBJ databases">
        <title>Multicomponent nature underlies the extraordinary mechanical properties of spider dragline silk.</title>
        <authorList>
            <person name="Kono N."/>
            <person name="Nakamura H."/>
            <person name="Mori M."/>
            <person name="Yoshida Y."/>
            <person name="Ohtoshi R."/>
            <person name="Malay A.D."/>
            <person name="Moran D.A.P."/>
            <person name="Tomita M."/>
            <person name="Numata K."/>
            <person name="Arakawa K."/>
        </authorList>
    </citation>
    <scope>NUCLEOTIDE SEQUENCE</scope>
</reference>
<comment type="caution">
    <text evidence="1">The sequence shown here is derived from an EMBL/GenBank/DDBJ whole genome shotgun (WGS) entry which is preliminary data.</text>
</comment>
<organism evidence="1 2">
    <name type="scientific">Trichonephila inaurata madagascariensis</name>
    <dbReference type="NCBI Taxonomy" id="2747483"/>
    <lineage>
        <taxon>Eukaryota</taxon>
        <taxon>Metazoa</taxon>
        <taxon>Ecdysozoa</taxon>
        <taxon>Arthropoda</taxon>
        <taxon>Chelicerata</taxon>
        <taxon>Arachnida</taxon>
        <taxon>Araneae</taxon>
        <taxon>Araneomorphae</taxon>
        <taxon>Entelegynae</taxon>
        <taxon>Araneoidea</taxon>
        <taxon>Nephilidae</taxon>
        <taxon>Trichonephila</taxon>
        <taxon>Trichonephila inaurata</taxon>
    </lineage>
</organism>
<gene>
    <name evidence="1" type="ORF">TNIN_371301</name>
</gene>